<dbReference type="InterPro" id="IPR058752">
    <property type="entry name" value="RDRP_C_head"/>
</dbReference>
<evidence type="ECO:0000256" key="5">
    <source>
        <dbReference type="ARBA" id="ARBA00022884"/>
    </source>
</evidence>
<dbReference type="PANTHER" id="PTHR23079">
    <property type="entry name" value="RNA-DEPENDENT RNA POLYMERASE"/>
    <property type="match status" value="1"/>
</dbReference>
<dbReference type="GO" id="GO:0030422">
    <property type="term" value="P:siRNA processing"/>
    <property type="evidence" value="ECO:0007669"/>
    <property type="project" value="TreeGrafter"/>
</dbReference>
<evidence type="ECO:0000313" key="13">
    <source>
        <dbReference type="Proteomes" id="UP000070544"/>
    </source>
</evidence>
<dbReference type="Pfam" id="PF05183">
    <property type="entry name" value="RdRP"/>
    <property type="match status" value="1"/>
</dbReference>
<evidence type="ECO:0000259" key="11">
    <source>
        <dbReference type="PROSITE" id="PS50102"/>
    </source>
</evidence>
<comment type="similarity">
    <text evidence="1 9">Belongs to the RdRP family.</text>
</comment>
<dbReference type="EC" id="2.7.7.48" evidence="9"/>
<dbReference type="InterPro" id="IPR007855">
    <property type="entry name" value="RDRP"/>
</dbReference>
<evidence type="ECO:0000256" key="8">
    <source>
        <dbReference type="PROSITE-ProRule" id="PRU00176"/>
    </source>
</evidence>
<keyword evidence="5 8" id="KW-0694">RNA-binding</keyword>
<feature type="domain" description="RRM" evidence="11">
    <location>
        <begin position="18"/>
        <end position="72"/>
    </location>
</feature>
<dbReference type="InterPro" id="IPR057596">
    <property type="entry name" value="RDRP_core"/>
</dbReference>
<evidence type="ECO:0000256" key="6">
    <source>
        <dbReference type="ARBA" id="ARBA00023158"/>
    </source>
</evidence>
<reference evidence="12 13" key="1">
    <citation type="journal article" date="2015" name="Genome Biol. Evol.">
        <title>Phylogenomic analyses indicate that early fungi evolved digesting cell walls of algal ancestors of land plants.</title>
        <authorList>
            <person name="Chang Y."/>
            <person name="Wang S."/>
            <person name="Sekimoto S."/>
            <person name="Aerts A.L."/>
            <person name="Choi C."/>
            <person name="Clum A."/>
            <person name="LaButti K.M."/>
            <person name="Lindquist E.A."/>
            <person name="Yee Ngan C."/>
            <person name="Ohm R.A."/>
            <person name="Salamov A.A."/>
            <person name="Grigoriev I.V."/>
            <person name="Spatafora J.W."/>
            <person name="Berbee M.L."/>
        </authorList>
    </citation>
    <scope>NUCLEOTIDE SEQUENCE [LARGE SCALE GENOMIC DNA]</scope>
    <source>
        <strain evidence="12 13">JEL478</strain>
    </source>
</reference>
<keyword evidence="6" id="KW-0943">RNA-mediated gene silencing</keyword>
<keyword evidence="3 9" id="KW-0808">Transferase</keyword>
<gene>
    <name evidence="12" type="ORF">M427DRAFT_50565</name>
</gene>
<evidence type="ECO:0000256" key="1">
    <source>
        <dbReference type="ARBA" id="ARBA00005762"/>
    </source>
</evidence>
<name>A0A139AZT6_GONPJ</name>
<dbReference type="PANTHER" id="PTHR23079:SF55">
    <property type="entry name" value="RNA-DIRECTED RNA POLYMERASE"/>
    <property type="match status" value="1"/>
</dbReference>
<dbReference type="Proteomes" id="UP000070544">
    <property type="component" value="Unassembled WGS sequence"/>
</dbReference>
<dbReference type="InterPro" id="IPR000504">
    <property type="entry name" value="RRM_dom"/>
</dbReference>
<dbReference type="Gene3D" id="3.30.70.330">
    <property type="match status" value="1"/>
</dbReference>
<keyword evidence="13" id="KW-1185">Reference proteome</keyword>
<feature type="region of interest" description="Disordered" evidence="10">
    <location>
        <begin position="1001"/>
        <end position="1020"/>
    </location>
</feature>
<evidence type="ECO:0000256" key="4">
    <source>
        <dbReference type="ARBA" id="ARBA00022695"/>
    </source>
</evidence>
<accession>A0A139AZT6</accession>
<dbReference type="AlphaFoldDB" id="A0A139AZT6"/>
<dbReference type="PROSITE" id="PS50102">
    <property type="entry name" value="RRM"/>
    <property type="match status" value="1"/>
</dbReference>
<comment type="catalytic activity">
    <reaction evidence="7 9">
        <text>RNA(n) + a ribonucleoside 5'-triphosphate = RNA(n+1) + diphosphate</text>
        <dbReference type="Rhea" id="RHEA:21248"/>
        <dbReference type="Rhea" id="RHEA-COMP:14527"/>
        <dbReference type="Rhea" id="RHEA-COMP:17342"/>
        <dbReference type="ChEBI" id="CHEBI:33019"/>
        <dbReference type="ChEBI" id="CHEBI:61557"/>
        <dbReference type="ChEBI" id="CHEBI:140395"/>
        <dbReference type="EC" id="2.7.7.48"/>
    </reaction>
</comment>
<dbReference type="GO" id="GO:0003968">
    <property type="term" value="F:RNA-directed RNA polymerase activity"/>
    <property type="evidence" value="ECO:0007669"/>
    <property type="project" value="UniProtKB-KW"/>
</dbReference>
<dbReference type="EMBL" id="KQ965731">
    <property type="protein sequence ID" value="KXS22224.1"/>
    <property type="molecule type" value="Genomic_DNA"/>
</dbReference>
<dbReference type="SUPFAM" id="SSF54928">
    <property type="entry name" value="RNA-binding domain, RBD"/>
    <property type="match status" value="1"/>
</dbReference>
<evidence type="ECO:0000256" key="3">
    <source>
        <dbReference type="ARBA" id="ARBA00022679"/>
    </source>
</evidence>
<evidence type="ECO:0000256" key="9">
    <source>
        <dbReference type="RuleBase" id="RU363098"/>
    </source>
</evidence>
<evidence type="ECO:0000256" key="7">
    <source>
        <dbReference type="ARBA" id="ARBA00048744"/>
    </source>
</evidence>
<dbReference type="InterPro" id="IPR035979">
    <property type="entry name" value="RBD_domain_sf"/>
</dbReference>
<dbReference type="GO" id="GO:0003723">
    <property type="term" value="F:RNA binding"/>
    <property type="evidence" value="ECO:0007669"/>
    <property type="project" value="UniProtKB-UniRule"/>
</dbReference>
<dbReference type="Pfam" id="PF26253">
    <property type="entry name" value="RdRP_head"/>
    <property type="match status" value="1"/>
</dbReference>
<dbReference type="GO" id="GO:0031380">
    <property type="term" value="C:nuclear RNA-directed RNA polymerase complex"/>
    <property type="evidence" value="ECO:0007669"/>
    <property type="project" value="TreeGrafter"/>
</dbReference>
<dbReference type="Pfam" id="PF00076">
    <property type="entry name" value="RRM_1"/>
    <property type="match status" value="1"/>
</dbReference>
<evidence type="ECO:0000313" key="12">
    <source>
        <dbReference type="EMBL" id="KXS22224.1"/>
    </source>
</evidence>
<protein>
    <recommendedName>
        <fullName evidence="9">RNA-dependent RNA polymerase</fullName>
        <ecNumber evidence="9">2.7.7.48</ecNumber>
    </recommendedName>
</protein>
<evidence type="ECO:0000256" key="2">
    <source>
        <dbReference type="ARBA" id="ARBA00022484"/>
    </source>
</evidence>
<dbReference type="STRING" id="1344416.A0A139AZT6"/>
<keyword evidence="2 9" id="KW-0696">RNA-directed RNA polymerase</keyword>
<keyword evidence="4 9" id="KW-0548">Nucleotidyltransferase</keyword>
<sequence length="1176" mass="132511">MLQSNVHAAHVATKKGEVRFHVKRIPFSADANALKAVFEQYGTVVNVQIPEERDDSRKIQGRRNRGFAFVTFLGNPRFPHHVYPVARRYDTGPDPSFPPIISGFTLVVSLTRENATLDPKDEPHTFKCTALYLGHFILGSSGAGVFHTDWESSSRVVSKIQMSIIFAERISRVSFSCHVVDFKFDVRFKDSKFVIERLGNGNWAITVTMQRPPRLFVREEDSVSNSWSLEDTWKRISSVYGYFSKPAQSNAAVVTARMKFLALSSPVQQTPQRLATTDPPSSFPSFGTCLSFRAQVQALEGVMTEFQDRARNFLLLDVFHPRPSVKVKPADPCLTITDEGLDFMVFYHLFVLISQSIISCASPSLVTIVSLVRETSTQIALEALRSLYDPTKRLEDGLKEVKSAITMASRAKRKPRSGIPSYCVFVLKAIVTPTRVCFLPAQLETSNRVIREMKNQFNVPEDHFLRVEFRDEKFDQKVFGNRLPSTASLVDRVRSVLDEGIFLGSRRYEYLASSASQLRDHQAWFFCQNDNVTAQSIRDWMGNFSDIKVVAKYNARLGQVFSTTRATEAISRAQKIKVPDVTRNQYCFTDGVGYISRGLAEKVSVRLNLRLSDPTPSAFQIRMGGCKGVLSVNDEHFGDTVCYRASQEKFPSEHSVLEVCQPARKFPAYLNRQLITLLSTLGVPDDVFINLQRSYSTDLSKLLSDAGRAQRVLGNFAGDSNTSASRLVDLVNAGFFQLDDAFLMNSLIAFRAFQMKDLQKRTHVPIVLDMAVVLMGIADETRRHVLQPGEVYASYWDSQMKKKKVLTGRVLIARNPCFHPGDVQFATAVDAPEFEKLTNVIVFSVLGERPLPNMLSGGDLDGDIYWIAPDTRFFPPSTARPMEYTAPTPKIVPHVTIDNVKSFFIDFVKSDNLGVIANAHLVKSDESSLGARDHACLTLAELHSKAVDYCKTGVPAVIPERGILPKSYPTFMEKKDKPSYPSKKVIGLMYDEILTVSEASKADPRLKPRRPDPSRRMLRPGQNLYEDDAQAACRRYYQDIVTQMNHFGVRDEVQLVTGFILKVAKWLKRKRPFEARKQITDSVSSVIQRYRQEFWEEFLGEDTETVAHLTYTELVAGRHLDSTQRSYVAAKAATWYKAGYECDEDFGGGGGGGRQKFMSFGFVVWDVLCEMMRGRM</sequence>
<proteinExistence type="inferred from homology"/>
<dbReference type="InterPro" id="IPR012677">
    <property type="entry name" value="Nucleotide-bd_a/b_plait_sf"/>
</dbReference>
<evidence type="ECO:0000256" key="10">
    <source>
        <dbReference type="SAM" id="MobiDB-lite"/>
    </source>
</evidence>
<dbReference type="OrthoDB" id="6513042at2759"/>
<organism evidence="12 13">
    <name type="scientific">Gonapodya prolifera (strain JEL478)</name>
    <name type="common">Monoblepharis prolifera</name>
    <dbReference type="NCBI Taxonomy" id="1344416"/>
    <lineage>
        <taxon>Eukaryota</taxon>
        <taxon>Fungi</taxon>
        <taxon>Fungi incertae sedis</taxon>
        <taxon>Chytridiomycota</taxon>
        <taxon>Chytridiomycota incertae sedis</taxon>
        <taxon>Monoblepharidomycetes</taxon>
        <taxon>Monoblepharidales</taxon>
        <taxon>Gonapodyaceae</taxon>
        <taxon>Gonapodya</taxon>
    </lineage>
</organism>
<feature type="compositionally biased region" description="Basic and acidic residues" evidence="10">
    <location>
        <begin position="1001"/>
        <end position="1015"/>
    </location>
</feature>